<comment type="caution">
    <text evidence="2">The sequence shown here is derived from an EMBL/GenBank/DDBJ whole genome shotgun (WGS) entry which is preliminary data.</text>
</comment>
<dbReference type="CDD" id="cd06222">
    <property type="entry name" value="RNase_H_like"/>
    <property type="match status" value="1"/>
</dbReference>
<dbReference type="SUPFAM" id="SSF53098">
    <property type="entry name" value="Ribonuclease H-like"/>
    <property type="match status" value="1"/>
</dbReference>
<organism evidence="2 3">
    <name type="scientific">Gossypium raimondii</name>
    <name type="common">Peruvian cotton</name>
    <name type="synonym">Gossypium klotzschianum subsp. raimondii</name>
    <dbReference type="NCBI Taxonomy" id="29730"/>
    <lineage>
        <taxon>Eukaryota</taxon>
        <taxon>Viridiplantae</taxon>
        <taxon>Streptophyta</taxon>
        <taxon>Embryophyta</taxon>
        <taxon>Tracheophyta</taxon>
        <taxon>Spermatophyta</taxon>
        <taxon>Magnoliopsida</taxon>
        <taxon>eudicotyledons</taxon>
        <taxon>Gunneridae</taxon>
        <taxon>Pentapetalae</taxon>
        <taxon>rosids</taxon>
        <taxon>malvids</taxon>
        <taxon>Malvales</taxon>
        <taxon>Malvaceae</taxon>
        <taxon>Malvoideae</taxon>
        <taxon>Gossypium</taxon>
    </lineage>
</organism>
<dbReference type="EMBL" id="JABEZZ010000013">
    <property type="protein sequence ID" value="MBA0602483.1"/>
    <property type="molecule type" value="Genomic_DNA"/>
</dbReference>
<dbReference type="Pfam" id="PF13456">
    <property type="entry name" value="RVT_3"/>
    <property type="match status" value="1"/>
</dbReference>
<reference evidence="2 3" key="1">
    <citation type="journal article" date="2019" name="Genome Biol. Evol.">
        <title>Insights into the evolution of the New World diploid cottons (Gossypium, subgenus Houzingenia) based on genome sequencing.</title>
        <authorList>
            <person name="Grover C.E."/>
            <person name="Arick M.A. 2nd"/>
            <person name="Thrash A."/>
            <person name="Conover J.L."/>
            <person name="Sanders W.S."/>
            <person name="Peterson D.G."/>
            <person name="Frelichowski J.E."/>
            <person name="Scheffler J.A."/>
            <person name="Scheffler B.E."/>
            <person name="Wendel J.F."/>
        </authorList>
    </citation>
    <scope>NUCLEOTIDE SEQUENCE [LARGE SCALE GENOMIC DNA]</scope>
    <source>
        <strain evidence="2">8</strain>
        <tissue evidence="2">Leaf</tissue>
    </source>
</reference>
<dbReference type="Proteomes" id="UP000593578">
    <property type="component" value="Unassembled WGS sequence"/>
</dbReference>
<dbReference type="AlphaFoldDB" id="A0A7J8QMA8"/>
<feature type="domain" description="RNase H type-1" evidence="1">
    <location>
        <begin position="13"/>
        <end position="71"/>
    </location>
</feature>
<dbReference type="InterPro" id="IPR002156">
    <property type="entry name" value="RNaseH_domain"/>
</dbReference>
<feature type="non-terminal residue" evidence="2">
    <location>
        <position position="1"/>
    </location>
</feature>
<dbReference type="InterPro" id="IPR053151">
    <property type="entry name" value="RNase_H-like"/>
</dbReference>
<evidence type="ECO:0000313" key="2">
    <source>
        <dbReference type="EMBL" id="MBA0602483.1"/>
    </source>
</evidence>
<sequence>MSATRAGTWVCLNSDGAVKLDTGLVAAEGVLRGRHGGWILGFNRSLGYCSVFNAELWGVLDGLMILKSRKYDRRIQQHLMDISQWELECIPCERNLEADRIAKMTFNRNEGLHLVKDIPFDW</sequence>
<protein>
    <recommendedName>
        <fullName evidence="1">RNase H type-1 domain-containing protein</fullName>
    </recommendedName>
</protein>
<dbReference type="InterPro" id="IPR044730">
    <property type="entry name" value="RNase_H-like_dom_plant"/>
</dbReference>
<name>A0A7J8QMA8_GOSRA</name>
<dbReference type="GO" id="GO:0004523">
    <property type="term" value="F:RNA-DNA hybrid ribonuclease activity"/>
    <property type="evidence" value="ECO:0007669"/>
    <property type="project" value="InterPro"/>
</dbReference>
<proteinExistence type="predicted"/>
<evidence type="ECO:0000259" key="1">
    <source>
        <dbReference type="Pfam" id="PF13456"/>
    </source>
</evidence>
<dbReference type="PANTHER" id="PTHR47723">
    <property type="entry name" value="OS05G0353850 PROTEIN"/>
    <property type="match status" value="1"/>
</dbReference>
<gene>
    <name evidence="2" type="ORF">Gorai_002663</name>
</gene>
<dbReference type="GO" id="GO:0003676">
    <property type="term" value="F:nucleic acid binding"/>
    <property type="evidence" value="ECO:0007669"/>
    <property type="project" value="InterPro"/>
</dbReference>
<accession>A0A7J8QMA8</accession>
<dbReference type="PANTHER" id="PTHR47723:SF19">
    <property type="entry name" value="POLYNUCLEOTIDYL TRANSFERASE, RIBONUCLEASE H-LIKE SUPERFAMILY PROTEIN"/>
    <property type="match status" value="1"/>
</dbReference>
<dbReference type="InterPro" id="IPR012337">
    <property type="entry name" value="RNaseH-like_sf"/>
</dbReference>
<evidence type="ECO:0000313" key="3">
    <source>
        <dbReference type="Proteomes" id="UP000593578"/>
    </source>
</evidence>